<dbReference type="GeneID" id="93148435"/>
<name>D3AKL0_9FIRM</name>
<dbReference type="EMBL" id="ACIO01000357">
    <property type="protein sequence ID" value="EFC97652.1"/>
    <property type="molecule type" value="Genomic_DNA"/>
</dbReference>
<gene>
    <name evidence="1" type="ORF">CLOSTHATH_04154</name>
</gene>
<dbReference type="RefSeq" id="WP_006774600.1">
    <property type="nucleotide sequence ID" value="NZ_GG667691.1"/>
</dbReference>
<dbReference type="Proteomes" id="UP000004968">
    <property type="component" value="Unassembled WGS sequence"/>
</dbReference>
<organism evidence="1 2">
    <name type="scientific">Hungatella hathewayi DSM 13479</name>
    <dbReference type="NCBI Taxonomy" id="566550"/>
    <lineage>
        <taxon>Bacteria</taxon>
        <taxon>Bacillati</taxon>
        <taxon>Bacillota</taxon>
        <taxon>Clostridia</taxon>
        <taxon>Lachnospirales</taxon>
        <taxon>Lachnospiraceae</taxon>
        <taxon>Hungatella</taxon>
    </lineage>
</organism>
<evidence type="ECO:0000313" key="2">
    <source>
        <dbReference type="Proteomes" id="UP000004968"/>
    </source>
</evidence>
<comment type="caution">
    <text evidence="1">The sequence shown here is derived from an EMBL/GenBank/DDBJ whole genome shotgun (WGS) entry which is preliminary data.</text>
</comment>
<sequence>MLENMKLLGKGNTAEVFDYGNKRVCKLFYEGYPDKYVALEFRNSKEM</sequence>
<dbReference type="HOGENOM" id="CLU_3168986_0_0_9"/>
<protein>
    <submittedName>
        <fullName evidence="1">Uncharacterized protein</fullName>
    </submittedName>
</protein>
<reference evidence="1 2" key="1">
    <citation type="submission" date="2010-01" db="EMBL/GenBank/DDBJ databases">
        <authorList>
            <person name="Weinstock G."/>
            <person name="Sodergren E."/>
            <person name="Clifton S."/>
            <person name="Fulton L."/>
            <person name="Fulton B."/>
            <person name="Courtney L."/>
            <person name="Fronick C."/>
            <person name="Harrison M."/>
            <person name="Strong C."/>
            <person name="Farmer C."/>
            <person name="Delahaunty K."/>
            <person name="Markovic C."/>
            <person name="Hall O."/>
            <person name="Minx P."/>
            <person name="Tomlinson C."/>
            <person name="Mitreva M."/>
            <person name="Nelson J."/>
            <person name="Hou S."/>
            <person name="Wollam A."/>
            <person name="Pepin K.H."/>
            <person name="Johnson M."/>
            <person name="Bhonagiri V."/>
            <person name="Nash W.E."/>
            <person name="Warren W."/>
            <person name="Chinwalla A."/>
            <person name="Mardis E.R."/>
            <person name="Wilson R.K."/>
        </authorList>
    </citation>
    <scope>NUCLEOTIDE SEQUENCE [LARGE SCALE GENOMIC DNA]</scope>
    <source>
        <strain evidence="1 2">DSM 13479</strain>
    </source>
</reference>
<accession>D3AKL0</accession>
<dbReference type="AlphaFoldDB" id="D3AKL0"/>
<proteinExistence type="predicted"/>
<evidence type="ECO:0000313" key="1">
    <source>
        <dbReference type="EMBL" id="EFC97652.1"/>
    </source>
</evidence>